<feature type="region of interest" description="Disordered" evidence="3">
    <location>
        <begin position="1"/>
        <end position="127"/>
    </location>
</feature>
<evidence type="ECO:0000313" key="6">
    <source>
        <dbReference type="Proteomes" id="UP000053201"/>
    </source>
</evidence>
<dbReference type="GeneID" id="27691184"/>
<feature type="region of interest" description="Disordered" evidence="3">
    <location>
        <begin position="972"/>
        <end position="1010"/>
    </location>
</feature>
<dbReference type="OMA" id="HQRQFVG"/>
<feature type="compositionally biased region" description="Basic and acidic residues" evidence="3">
    <location>
        <begin position="101"/>
        <end position="113"/>
    </location>
</feature>
<reference evidence="5 6" key="1">
    <citation type="submission" date="2009-08" db="EMBL/GenBank/DDBJ databases">
        <title>The Genome Sequence of Spizellomyces punctatus strain DAOM BR117.</title>
        <authorList>
            <consortium name="The Broad Institute Genome Sequencing Platform"/>
            <person name="Russ C."/>
            <person name="Cuomo C."/>
            <person name="Shea T."/>
            <person name="Young S.K."/>
            <person name="Zeng Q."/>
            <person name="Koehrsen M."/>
            <person name="Haas B."/>
            <person name="Borodovsky M."/>
            <person name="Guigo R."/>
            <person name="Alvarado L."/>
            <person name="Berlin A."/>
            <person name="Bochicchio J."/>
            <person name="Borenstein D."/>
            <person name="Chapman S."/>
            <person name="Chen Z."/>
            <person name="Engels R."/>
            <person name="Freedman E."/>
            <person name="Gellesch M."/>
            <person name="Goldberg J."/>
            <person name="Griggs A."/>
            <person name="Gujja S."/>
            <person name="Heiman D."/>
            <person name="Hepburn T."/>
            <person name="Howarth C."/>
            <person name="Jen D."/>
            <person name="Larson L."/>
            <person name="Lewis B."/>
            <person name="Mehta T."/>
            <person name="Park D."/>
            <person name="Pearson M."/>
            <person name="Roberts A."/>
            <person name="Saif S."/>
            <person name="Shenoy N."/>
            <person name="Sisk P."/>
            <person name="Stolte C."/>
            <person name="Sykes S."/>
            <person name="Thomson T."/>
            <person name="Walk T."/>
            <person name="White J."/>
            <person name="Yandava C."/>
            <person name="Burger G."/>
            <person name="Gray M.W."/>
            <person name="Holland P.W.H."/>
            <person name="King N."/>
            <person name="Lang F.B.F."/>
            <person name="Roger A.J."/>
            <person name="Ruiz-Trillo I."/>
            <person name="Lander E."/>
            <person name="Nusbaum C."/>
        </authorList>
    </citation>
    <scope>NUCLEOTIDE SEQUENCE [LARGE SCALE GENOMIC DNA]</scope>
    <source>
        <strain evidence="5 6">DAOM BR117</strain>
    </source>
</reference>
<name>A0A0L0H5L5_SPIPD</name>
<dbReference type="GO" id="GO:0005856">
    <property type="term" value="C:cytoskeleton"/>
    <property type="evidence" value="ECO:0007669"/>
    <property type="project" value="TreeGrafter"/>
</dbReference>
<keyword evidence="6" id="KW-1185">Reference proteome</keyword>
<proteinExistence type="predicted"/>
<dbReference type="InterPro" id="IPR049270">
    <property type="entry name" value="CFAP58_CC"/>
</dbReference>
<dbReference type="OrthoDB" id="264785at2759"/>
<feature type="domain" description="Cilia- and flagella-associated protein 58 central coiled coil" evidence="4">
    <location>
        <begin position="506"/>
        <end position="808"/>
    </location>
</feature>
<dbReference type="STRING" id="645134.A0A0L0H5L5"/>
<feature type="coiled-coil region" evidence="2">
    <location>
        <begin position="438"/>
        <end position="587"/>
    </location>
</feature>
<dbReference type="Pfam" id="PF21771">
    <property type="entry name" value="CFAP58_CC"/>
    <property type="match status" value="1"/>
</dbReference>
<dbReference type="PANTHER" id="PTHR32083:SF0">
    <property type="entry name" value="CILIA AND FLAGELLA-ASSOCIATED PROTEIN 58"/>
    <property type="match status" value="1"/>
</dbReference>
<evidence type="ECO:0000256" key="3">
    <source>
        <dbReference type="SAM" id="MobiDB-lite"/>
    </source>
</evidence>
<dbReference type="RefSeq" id="XP_016604840.1">
    <property type="nucleotide sequence ID" value="XM_016756156.1"/>
</dbReference>
<sequence>MSGRRETSSGIKKSRRASVAANAGSMRRDASSASDTATQQAEETEREQVLAPVETSTEKIVPAENKEFTENVEETPLASSSETPVADPLELGTPPPSGETLRPEDASGSHLESDASIPAPPIANVSDPVSNVRERLPAVKDLPGADDKAQHDTMYTTMEIEYDNAWKEVAENDELNPFRIEYEKMHRAVIRSREHIEKLFAQYETSYDEYRVNLAQAQEAKEASVQDQQTIKVLRAQIKRAEEIVESSNKREEAAKEELRQLKMDISNLNATLKQGVGLSTSQEKALQELLQTKEQSTKELDEELEKIVHLRNIIADVSEKIKTADQQKRDLEREIYELRDKSATKKADIDAELRNKERLERDLRELRVVVAVKSQEVRGKQDSVNRATDDISILESQIKSQKNLMEKLLKDQESLTIRTIKLQQDADSQMTTTSHLIEENEALANELKTREAELQKNTFEVKKVARIKDALNKKIQEVEEQKLEAELERKDIRGECEDALAQIERAKKNIDQHKKAIDDLTRERDILQANFHKTQTELHKHGQMLVLCKQARHNIELELARYEREIIDLQKSVQRLEAERDAYITESVALQGSCVAGIQQIKAKEIELFDYKKRTVQADTKLKHQQNLYEAVQSDRNLHSKHLIEAQSEITEMKRKLKIMNFQINGFKEDINAKNQALAAEAAEHAKLEKDIEIITEEINTLQHQNELGQAYIRIQQAESSRLNQFVKDAEMERSRQENALKILITERDNLSNQLIRQNEELAKVYDSIKLQQSSLLRSELHYRDRLKSLNHLRKEILELRRQNATLKSESASFNDMKDTIHRLDNDLLHEQTKIKALEEQLKHPINVHRWRKLEGRNPKAFDMIQLLHTLQRKLIAKSKEEAEKEQLIHSKETLYLHLKSLFAKQVGPEALEQIAEYRHILKDKTMQYKHMGTELNMYQAQLREYKYSIAQLNNGVKAIRDQFMHTNRGALSSPAVRLRSKARSKQPTPPIPHEQAPIASEQEEMQPT</sequence>
<evidence type="ECO:0000313" key="5">
    <source>
        <dbReference type="EMBL" id="KNC96800.1"/>
    </source>
</evidence>
<keyword evidence="1 2" id="KW-0175">Coiled coil</keyword>
<organism evidence="5 6">
    <name type="scientific">Spizellomyces punctatus (strain DAOM BR117)</name>
    <dbReference type="NCBI Taxonomy" id="645134"/>
    <lineage>
        <taxon>Eukaryota</taxon>
        <taxon>Fungi</taxon>
        <taxon>Fungi incertae sedis</taxon>
        <taxon>Chytridiomycota</taxon>
        <taxon>Chytridiomycota incertae sedis</taxon>
        <taxon>Chytridiomycetes</taxon>
        <taxon>Spizellomycetales</taxon>
        <taxon>Spizellomycetaceae</taxon>
        <taxon>Spizellomyces</taxon>
    </lineage>
</organism>
<dbReference type="VEuPathDB" id="FungiDB:SPPG_08003"/>
<feature type="coiled-coil region" evidence="2">
    <location>
        <begin position="791"/>
        <end position="842"/>
    </location>
</feature>
<dbReference type="EMBL" id="KQ257467">
    <property type="protein sequence ID" value="KNC96800.1"/>
    <property type="molecule type" value="Genomic_DNA"/>
</dbReference>
<feature type="coiled-coil region" evidence="2">
    <location>
        <begin position="200"/>
        <end position="412"/>
    </location>
</feature>
<evidence type="ECO:0000259" key="4">
    <source>
        <dbReference type="Pfam" id="PF21771"/>
    </source>
</evidence>
<evidence type="ECO:0000256" key="2">
    <source>
        <dbReference type="SAM" id="Coils"/>
    </source>
</evidence>
<accession>A0A0L0H5L5</accession>
<dbReference type="eggNOG" id="ENOG502SK8N">
    <property type="taxonomic scope" value="Eukaryota"/>
</dbReference>
<feature type="coiled-coil region" evidence="2">
    <location>
        <begin position="672"/>
        <end position="762"/>
    </location>
</feature>
<feature type="compositionally biased region" description="Low complexity" evidence="3">
    <location>
        <begin position="31"/>
        <end position="41"/>
    </location>
</feature>
<protein>
    <recommendedName>
        <fullName evidence="4">Cilia- and flagella-associated protein 58 central coiled coil domain-containing protein</fullName>
    </recommendedName>
</protein>
<evidence type="ECO:0000256" key="1">
    <source>
        <dbReference type="ARBA" id="ARBA00023054"/>
    </source>
</evidence>
<dbReference type="InParanoid" id="A0A0L0H5L5"/>
<dbReference type="Proteomes" id="UP000053201">
    <property type="component" value="Unassembled WGS sequence"/>
</dbReference>
<dbReference type="PANTHER" id="PTHR32083">
    <property type="entry name" value="CILIA AND FLAGELLA-ASSOCIATED PROTEIN 58-RELATED"/>
    <property type="match status" value="1"/>
</dbReference>
<dbReference type="AlphaFoldDB" id="A0A0L0H5L5"/>
<gene>
    <name evidence="5" type="ORF">SPPG_08003</name>
</gene>